<accession>A0A348FXK3</accession>
<proteinExistence type="predicted"/>
<dbReference type="Pfam" id="PF22422">
    <property type="entry name" value="MGH1-like_GH"/>
    <property type="match status" value="1"/>
</dbReference>
<keyword evidence="4" id="KW-1185">Reference proteome</keyword>
<dbReference type="Pfam" id="PF14742">
    <property type="entry name" value="GDE_N_bis"/>
    <property type="match status" value="1"/>
</dbReference>
<protein>
    <submittedName>
        <fullName evidence="3">Amylo-alpha-1,6-glucosidase</fullName>
    </submittedName>
</protein>
<dbReference type="Proteomes" id="UP000266934">
    <property type="component" value="Chromosome"/>
</dbReference>
<feature type="domain" description="Putative glycogen debranching enzyme N-terminal" evidence="1">
    <location>
        <begin position="36"/>
        <end position="229"/>
    </location>
</feature>
<dbReference type="InterPro" id="IPR032856">
    <property type="entry name" value="GDE_N_bis"/>
</dbReference>
<dbReference type="InterPro" id="IPR008928">
    <property type="entry name" value="6-hairpin_glycosidase_sf"/>
</dbReference>
<evidence type="ECO:0000259" key="1">
    <source>
        <dbReference type="Pfam" id="PF14742"/>
    </source>
</evidence>
<dbReference type="RefSeq" id="WP_126397711.1">
    <property type="nucleotide sequence ID" value="NZ_AP018907.1"/>
</dbReference>
<dbReference type="OrthoDB" id="9759959at2"/>
<dbReference type="SUPFAM" id="SSF48208">
    <property type="entry name" value="Six-hairpin glycosidases"/>
    <property type="match status" value="1"/>
</dbReference>
<name>A0A348FXK3_9HYPH</name>
<dbReference type="KEGG" id="blag:BLTE_07210"/>
<dbReference type="GO" id="GO:0005975">
    <property type="term" value="P:carbohydrate metabolic process"/>
    <property type="evidence" value="ECO:0007669"/>
    <property type="project" value="InterPro"/>
</dbReference>
<organism evidence="3 4">
    <name type="scientific">Blastochloris tepida</name>
    <dbReference type="NCBI Taxonomy" id="2233851"/>
    <lineage>
        <taxon>Bacteria</taxon>
        <taxon>Pseudomonadati</taxon>
        <taxon>Pseudomonadota</taxon>
        <taxon>Alphaproteobacteria</taxon>
        <taxon>Hyphomicrobiales</taxon>
        <taxon>Blastochloridaceae</taxon>
        <taxon>Blastochloris</taxon>
    </lineage>
</organism>
<dbReference type="AlphaFoldDB" id="A0A348FXK3"/>
<dbReference type="InterPro" id="IPR054491">
    <property type="entry name" value="MGH1-like_GH"/>
</dbReference>
<evidence type="ECO:0000313" key="3">
    <source>
        <dbReference type="EMBL" id="BBF92036.1"/>
    </source>
</evidence>
<dbReference type="Gene3D" id="1.50.10.10">
    <property type="match status" value="1"/>
</dbReference>
<gene>
    <name evidence="3" type="ORF">BLTE_07210</name>
</gene>
<feature type="domain" description="Mannosylglycerate hydrolase MGH1-like glycoside hydrolase" evidence="2">
    <location>
        <begin position="387"/>
        <end position="614"/>
    </location>
</feature>
<sequence>MPAKTTAVTELLIDTVGESPFYIPATGPSARPRRTLKHGDCFAVLDSYGDIGASQGGPDGLFFRDTRYLSRLELMINGTLPLLLDSTVRDDNLALAADLTNPDVYFDGHVVLPKDTIHMVRSVVLWKGVAHVRLGLRNHGERPVRLGLAFIFAADFADLFEVRGARRERHGLIQTNVTSPYDVSMSCAGLDGRTRTTTICFNPAPETLGATAASWRVTLAPNQSRSLFLQVACDPQAGKPIAFGAAMLAAHRSRRALTRDMASVETSHQVLNEVLRRSMADLAMLTTETSEGPYPYAGIPWYSTTFGRDGIITAIEMLWAAPSIARGVLARLAALQATETDPVCDAEPGKILHEMRGGEMAALGEVPFSRYYGSNDSTPLFLVLFGLYVERTDDLATLRALWPAALAALHWIDNYGDRDGDGFVEYARATENGLTNQGWKDSHDAVFHADGRLAEGPIALVEVQAYVYFAKTLMARLARRLGLADAGSQLDDEATRLATKFDEAFWCEGIGTYALALDGSKRRCEVRTSNAGHVLWARLAPPDRAARVAHDLMKPDFFSGWGIRTVAREERRYNPMSYHNGSVWPHDNAMIAGGMAHYGACEAVQRVFAGILDAAAYMELRRLPELYCGFRRRAGRGPTLYPVACSPQAWASATPFSLVQSCLGLELNPGTSEIRFVNPVLPPQLDWVRLRNLHVGTATADVLVRQLGSGVSVDFERALGDAQITVKMTR</sequence>
<dbReference type="InterPro" id="IPR012341">
    <property type="entry name" value="6hp_glycosidase-like_sf"/>
</dbReference>
<evidence type="ECO:0000313" key="4">
    <source>
        <dbReference type="Proteomes" id="UP000266934"/>
    </source>
</evidence>
<evidence type="ECO:0000259" key="2">
    <source>
        <dbReference type="Pfam" id="PF22422"/>
    </source>
</evidence>
<dbReference type="EMBL" id="AP018907">
    <property type="protein sequence ID" value="BBF92036.1"/>
    <property type="molecule type" value="Genomic_DNA"/>
</dbReference>
<reference evidence="3 4" key="1">
    <citation type="submission" date="2018-08" db="EMBL/GenBank/DDBJ databases">
        <title>Complete genome sequencing of Blastochloris tepida GI.</title>
        <authorList>
            <person name="Tsukatani Y."/>
            <person name="Mori H."/>
        </authorList>
    </citation>
    <scope>NUCLEOTIDE SEQUENCE [LARGE SCALE GENOMIC DNA]</scope>
    <source>
        <strain evidence="3 4">GI</strain>
    </source>
</reference>